<dbReference type="Pfam" id="PF24560">
    <property type="entry name" value="zf-C2H2_OTU1_C"/>
    <property type="match status" value="1"/>
</dbReference>
<evidence type="ECO:0000256" key="2">
    <source>
        <dbReference type="ARBA" id="ARBA00022490"/>
    </source>
</evidence>
<dbReference type="SMART" id="SM00165">
    <property type="entry name" value="UBA"/>
    <property type="match status" value="1"/>
</dbReference>
<dbReference type="InterPro" id="IPR001012">
    <property type="entry name" value="UBX_dom"/>
</dbReference>
<feature type="coiled-coil region" evidence="4">
    <location>
        <begin position="122"/>
        <end position="205"/>
    </location>
</feature>
<dbReference type="GO" id="GO:0032435">
    <property type="term" value="P:negative regulation of proteasomal ubiquitin-dependent protein catabolic process"/>
    <property type="evidence" value="ECO:0007669"/>
    <property type="project" value="TreeGrafter"/>
</dbReference>
<keyword evidence="3 4" id="KW-0175">Coiled coil</keyword>
<dbReference type="AlphaFoldDB" id="T2MDL5"/>
<feature type="non-terminal residue" evidence="7">
    <location>
        <position position="1"/>
    </location>
</feature>
<dbReference type="PANTHER" id="PTHR46340">
    <property type="entry name" value="UBX DOMAIN-CONTAINING PROTEIN 1"/>
    <property type="match status" value="1"/>
</dbReference>
<dbReference type="Pfam" id="PF22562">
    <property type="entry name" value="UBA_7"/>
    <property type="match status" value="1"/>
</dbReference>
<dbReference type="Gene3D" id="1.10.8.10">
    <property type="entry name" value="DNA helicase RuvA subunit, C-terminal domain"/>
    <property type="match status" value="1"/>
</dbReference>
<sequence length="318" mass="36323">SIFIKMASSLDNYLDIEVLVSMGFDKERVEQALNATKNQGIPSALEWLFNHPVNEESAQKLGSIPTDAKSLNQSTSETSEQVCAHSLKCEDCGKMLRSDMDVQAHAARTGHQNFSESSEHVKDLTEEELAEQKLRLQKKVEERRKLREIEEKEKNRAQEMARRKTGKELSQAKEELAQREIKRIAEEKRKEKIEEKRLREKLKEDIAKDRADFKAKQKTSLPLKNNSIQSPVVLHEKKECNVCAIQFRLTNGVTMKSTFGADETLSVVRDFISLNRTDGNLPFSLSTSFPRKVFCSDDMTKTLRELDLIPTAVLILTR</sequence>
<dbReference type="InterPro" id="IPR015940">
    <property type="entry name" value="UBA"/>
</dbReference>
<dbReference type="GO" id="GO:0005737">
    <property type="term" value="C:cytoplasm"/>
    <property type="evidence" value="ECO:0007669"/>
    <property type="project" value="UniProtKB-SubCell"/>
</dbReference>
<evidence type="ECO:0000256" key="4">
    <source>
        <dbReference type="SAM" id="Coils"/>
    </source>
</evidence>
<dbReference type="GO" id="GO:1903094">
    <property type="term" value="P:negative regulation of protein K48-linked deubiquitination"/>
    <property type="evidence" value="ECO:0007669"/>
    <property type="project" value="TreeGrafter"/>
</dbReference>
<comment type="subcellular location">
    <subcellularLocation>
        <location evidence="1">Cytoplasm</location>
    </subcellularLocation>
</comment>
<evidence type="ECO:0000259" key="5">
    <source>
        <dbReference type="PROSITE" id="PS50030"/>
    </source>
</evidence>
<evidence type="ECO:0000256" key="1">
    <source>
        <dbReference type="ARBA" id="ARBA00004496"/>
    </source>
</evidence>
<dbReference type="PROSITE" id="PS00028">
    <property type="entry name" value="ZINC_FINGER_C2H2_1"/>
    <property type="match status" value="1"/>
</dbReference>
<dbReference type="SUPFAM" id="SSF54236">
    <property type="entry name" value="Ubiquitin-like"/>
    <property type="match status" value="1"/>
</dbReference>
<dbReference type="PROSITE" id="PS50030">
    <property type="entry name" value="UBA"/>
    <property type="match status" value="1"/>
</dbReference>
<dbReference type="Pfam" id="PF00789">
    <property type="entry name" value="UBX"/>
    <property type="match status" value="1"/>
</dbReference>
<dbReference type="InterPro" id="IPR057766">
    <property type="entry name" value="Znf-C2H2_OTU1-like_C"/>
</dbReference>
<name>T2MDL5_HYDVU</name>
<feature type="domain" description="UBA" evidence="5">
    <location>
        <begin position="9"/>
        <end position="51"/>
    </location>
</feature>
<dbReference type="GO" id="GO:0036435">
    <property type="term" value="F:K48-linked polyubiquitin modification-dependent protein binding"/>
    <property type="evidence" value="ECO:0007669"/>
    <property type="project" value="TreeGrafter"/>
</dbReference>
<dbReference type="Gene3D" id="3.10.20.90">
    <property type="entry name" value="Phosphatidylinositol 3-kinase Catalytic Subunit, Chain A, domain 1"/>
    <property type="match status" value="1"/>
</dbReference>
<dbReference type="GO" id="GO:0031397">
    <property type="term" value="P:negative regulation of protein ubiquitination"/>
    <property type="evidence" value="ECO:0007669"/>
    <property type="project" value="TreeGrafter"/>
</dbReference>
<dbReference type="SUPFAM" id="SSF46934">
    <property type="entry name" value="UBA-like"/>
    <property type="match status" value="1"/>
</dbReference>
<dbReference type="InterPro" id="IPR029071">
    <property type="entry name" value="Ubiquitin-like_domsf"/>
</dbReference>
<keyword evidence="2" id="KW-0963">Cytoplasm</keyword>
<evidence type="ECO:0000313" key="7">
    <source>
        <dbReference type="EMBL" id="CDG70373.1"/>
    </source>
</evidence>
<dbReference type="PROSITE" id="PS50033">
    <property type="entry name" value="UBX"/>
    <property type="match status" value="1"/>
</dbReference>
<protein>
    <submittedName>
        <fullName evidence="7">UBX domain-containing protein 1</fullName>
    </submittedName>
</protein>
<dbReference type="InterPro" id="IPR009060">
    <property type="entry name" value="UBA-like_sf"/>
</dbReference>
<reference evidence="7" key="1">
    <citation type="journal article" date="2013" name="Genome Biol. Evol.">
        <title>Punctuated emergences of genetic and phenotypic innovations in eumetazoan, bilaterian, euteleostome, and hominidae ancestors.</title>
        <authorList>
            <person name="Wenger Y."/>
            <person name="Galliot B."/>
        </authorList>
    </citation>
    <scope>NUCLEOTIDE SEQUENCE</scope>
    <source>
        <tissue evidence="7">Whole animals</tissue>
    </source>
</reference>
<organism evidence="7">
    <name type="scientific">Hydra vulgaris</name>
    <name type="common">Hydra</name>
    <name type="synonym">Hydra attenuata</name>
    <dbReference type="NCBI Taxonomy" id="6087"/>
    <lineage>
        <taxon>Eukaryota</taxon>
        <taxon>Metazoa</taxon>
        <taxon>Cnidaria</taxon>
        <taxon>Hydrozoa</taxon>
        <taxon>Hydroidolina</taxon>
        <taxon>Anthoathecata</taxon>
        <taxon>Aplanulata</taxon>
        <taxon>Hydridae</taxon>
        <taxon>Hydra</taxon>
    </lineage>
</organism>
<dbReference type="PANTHER" id="PTHR46340:SF1">
    <property type="entry name" value="UBX DOMAIN-CONTAINING PROTEIN 1"/>
    <property type="match status" value="1"/>
</dbReference>
<gene>
    <name evidence="7" type="primary">UBXN1</name>
</gene>
<dbReference type="EMBL" id="HAAD01004141">
    <property type="protein sequence ID" value="CDG70373.1"/>
    <property type="molecule type" value="mRNA"/>
</dbReference>
<proteinExistence type="evidence at transcript level"/>
<dbReference type="SMART" id="SM00166">
    <property type="entry name" value="UBX"/>
    <property type="match status" value="1"/>
</dbReference>
<dbReference type="InterPro" id="IPR013087">
    <property type="entry name" value="Znf_C2H2_type"/>
</dbReference>
<feature type="domain" description="UBX" evidence="6">
    <location>
        <begin position="238"/>
        <end position="316"/>
    </location>
</feature>
<accession>T2MDL5</accession>
<dbReference type="GO" id="GO:0005634">
    <property type="term" value="C:nucleus"/>
    <property type="evidence" value="ECO:0007669"/>
    <property type="project" value="TreeGrafter"/>
</dbReference>
<dbReference type="OrthoDB" id="10254930at2759"/>
<evidence type="ECO:0000259" key="6">
    <source>
        <dbReference type="PROSITE" id="PS50033"/>
    </source>
</evidence>
<evidence type="ECO:0000256" key="3">
    <source>
        <dbReference type="ARBA" id="ARBA00023054"/>
    </source>
</evidence>